<feature type="transmembrane region" description="Helical" evidence="1">
    <location>
        <begin position="103"/>
        <end position="124"/>
    </location>
</feature>
<dbReference type="InterPro" id="IPR006976">
    <property type="entry name" value="VanZ-like"/>
</dbReference>
<proteinExistence type="predicted"/>
<dbReference type="EMBL" id="JBHTBE010000001">
    <property type="protein sequence ID" value="MFC7267533.1"/>
    <property type="molecule type" value="Genomic_DNA"/>
</dbReference>
<feature type="domain" description="VanZ-like" evidence="2">
    <location>
        <begin position="38"/>
        <end position="149"/>
    </location>
</feature>
<reference evidence="4" key="1">
    <citation type="journal article" date="2019" name="Int. J. Syst. Evol. Microbiol.">
        <title>The Global Catalogue of Microorganisms (GCM) 10K type strain sequencing project: providing services to taxonomists for standard genome sequencing and annotation.</title>
        <authorList>
            <consortium name="The Broad Institute Genomics Platform"/>
            <consortium name="The Broad Institute Genome Sequencing Center for Infectious Disease"/>
            <person name="Wu L."/>
            <person name="Ma J."/>
        </authorList>
    </citation>
    <scope>NUCLEOTIDE SEQUENCE [LARGE SCALE GENOMIC DNA]</scope>
    <source>
        <strain evidence="4">CGMCC 1.15772</strain>
    </source>
</reference>
<evidence type="ECO:0000313" key="3">
    <source>
        <dbReference type="EMBL" id="MFC7267533.1"/>
    </source>
</evidence>
<protein>
    <submittedName>
        <fullName evidence="3">VanZ family protein</fullName>
    </submittedName>
</protein>
<keyword evidence="4" id="KW-1185">Reference proteome</keyword>
<dbReference type="Proteomes" id="UP001596507">
    <property type="component" value="Unassembled WGS sequence"/>
</dbReference>
<dbReference type="RefSeq" id="WP_262872468.1">
    <property type="nucleotide sequence ID" value="NZ_BAABKW010000011.1"/>
</dbReference>
<feature type="transmembrane region" description="Helical" evidence="1">
    <location>
        <begin position="72"/>
        <end position="96"/>
    </location>
</feature>
<evidence type="ECO:0000256" key="1">
    <source>
        <dbReference type="SAM" id="Phobius"/>
    </source>
</evidence>
<name>A0ABW2H8V9_9MICO</name>
<gene>
    <name evidence="3" type="ORF">ACFQRL_01025</name>
</gene>
<comment type="caution">
    <text evidence="3">The sequence shown here is derived from an EMBL/GenBank/DDBJ whole genome shotgun (WGS) entry which is preliminary data.</text>
</comment>
<accession>A0ABW2H8V9</accession>
<keyword evidence="1" id="KW-1133">Transmembrane helix</keyword>
<keyword evidence="1" id="KW-0472">Membrane</keyword>
<keyword evidence="1" id="KW-0812">Transmembrane</keyword>
<feature type="transmembrane region" description="Helical" evidence="1">
    <location>
        <begin position="32"/>
        <end position="52"/>
    </location>
</feature>
<evidence type="ECO:0000313" key="4">
    <source>
        <dbReference type="Proteomes" id="UP001596507"/>
    </source>
</evidence>
<sequence>MSDPHDARAVAIADALDDAPLQTADAASSARTAAWVLVAYLTALALIAFWPVPVDRDAAGLVHAILRAIPGLSYPALEFTANIVLFVPFGVLLTLAAPHRRGLVMPIALATTLVIETGQALLLVQRTPSVLDIIANVTGAAIGLGAVVLVERLRARR</sequence>
<dbReference type="Pfam" id="PF04892">
    <property type="entry name" value="VanZ"/>
    <property type="match status" value="1"/>
</dbReference>
<feature type="transmembrane region" description="Helical" evidence="1">
    <location>
        <begin position="130"/>
        <end position="150"/>
    </location>
</feature>
<organism evidence="3 4">
    <name type="scientific">Microbacterium fluvii</name>
    <dbReference type="NCBI Taxonomy" id="415215"/>
    <lineage>
        <taxon>Bacteria</taxon>
        <taxon>Bacillati</taxon>
        <taxon>Actinomycetota</taxon>
        <taxon>Actinomycetes</taxon>
        <taxon>Micrococcales</taxon>
        <taxon>Microbacteriaceae</taxon>
        <taxon>Microbacterium</taxon>
    </lineage>
</organism>
<evidence type="ECO:0000259" key="2">
    <source>
        <dbReference type="Pfam" id="PF04892"/>
    </source>
</evidence>